<dbReference type="PANTHER" id="PTHR47331:SF1">
    <property type="entry name" value="GAG-LIKE PROTEIN"/>
    <property type="match status" value="1"/>
</dbReference>
<evidence type="ECO:0000313" key="6">
    <source>
        <dbReference type="Proteomes" id="UP000055048"/>
    </source>
</evidence>
<protein>
    <recommendedName>
        <fullName evidence="7">CCHC-type domain-containing protein</fullName>
    </recommendedName>
</protein>
<feature type="domain" description="Integrase catalytic" evidence="4">
    <location>
        <begin position="1197"/>
        <end position="1364"/>
    </location>
</feature>
<sequence length="1468" mass="170153">MKLCPSNFGLAHNALSFHDGSTQNGNDNYPIARQALVSRFGNPKRVIEHHIQAIADLRPNRDRTLRELHDELVTHVRSLRALNRDTLGNQFASDIILTLCKRLLPKKILSLWEDKILESEEDPNEVETFFVFLHKRAEIEARVRQDNHKHGTQDRVEIKKKEHLHSNKVLYTSVATGNLCSICRENHRVERCPLFLKATRPERWTLAKKYGLCFRCLRQGHRSTDCKRSHNSRNVTSVGLHRLLSEDRNVRAAEENCTPHGDERSEKSPETTPIDVSEPTNAVRVCANRTKDTRDRTYLQTAKAYLYAPNGNCTKVMCLFDTGSQRSFVTKGIADSLGLTGLSERVCISTLGNNPCHKKLRRVSFSLKGITPNSQAKQINAYCVNRICDTLEENPPVMWEHAKDLNLADDFPRDRCDVDVLIRIDYYYHFIEDDKRNSRTNYTDTVKVLRIDVRPQCDCEKYRSFWELESIGIMDQPETESPIKRSMIISRTRLSFHKNRYVTRLFWKHNDALPNNYYAALKRFEQFEARIDTWKKEIGNLGGREEKIWYLPHHAVFKMEKNTSKCRIVFDGSHLCGGVSLNERLEPGPSIIADLVGILLRFRQCKIGIHANIRKMFLQIELHPEDRDVTRFVWRKQGEEMPRIYRFCRLPFGLCCSPFLVMSAVQDLAVNHRTEYPETATEVLRNMYVDDILLSCDDESTAQKMVAELTKLLKICSFELSKWSSNCTDVLSSTPQTEVTTNCSKALGMNWEHSTDTFQFPVPSESEIASCNTKRSLLSVFFKIFDPLGWLSPFVVRAKILLQRLWQQGIDWDETLPPPEESKWQNWRSEIMSLSRIRVLRCITPGKPRRKFELHAFCDASESAYGSVVYRRTVHIDGEISSRIVMSKSRVPLVKRVTIPRLELLEALVSARLVTYVGKELSLKIDEIVCWSDSEVALSWIKSPAVKWKSFVRNRVESIQQLTQVSVWRYCPTGENPADMLSRGCNLKRLEESQLWWEGPPWLSLPVENWPKKSMRVDQSKITSSAEARNKITTLAVSVIEKNDRLDPSRFSNFEKLVRVTAFCFRFFRNLQLSRHEREFAELTVEELDKAENFWLLTVQREALEKELAAVQSGRNPEGKLARFNPYLDENGLLRVRGRLQNADMDAERKHLILLPSTYPVVMLLIKRVHERSLHADTEQTLTDLRQRFWVLKDRVTVAAPFERIGIDFAGPVYIKMKDIHMFVYMYGPSCYTPRASDIHDGVTISKRVSPIRGDMRIPDQELRDLFSENQWSEIRDALTVNRIKWKYITERTPWNGGYWERIVRTVKELLKKVLGNTRLEEDELRTVLCEIEARINSRPLTFVGDDPNDPNPLTPFHFLIGREYRNVHNIPHGEDNDPTYGAPTTKELSRRKKWTKSKQEPHVGDIVLVSEDDVPTHMWPMARIIEAYPGSDGVVRTVKFKTLKQSIRIKEHKIDQTYKERSQSFTG</sequence>
<dbReference type="Pfam" id="PF05585">
    <property type="entry name" value="DUF1758"/>
    <property type="match status" value="1"/>
</dbReference>
<dbReference type="InterPro" id="IPR001584">
    <property type="entry name" value="Integrase_cat-core"/>
</dbReference>
<evidence type="ECO:0008006" key="7">
    <source>
        <dbReference type="Google" id="ProtNLM"/>
    </source>
</evidence>
<organism evidence="5 6">
    <name type="scientific">Trichinella murrelli</name>
    <dbReference type="NCBI Taxonomy" id="144512"/>
    <lineage>
        <taxon>Eukaryota</taxon>
        <taxon>Metazoa</taxon>
        <taxon>Ecdysozoa</taxon>
        <taxon>Nematoda</taxon>
        <taxon>Enoplea</taxon>
        <taxon>Dorylaimia</taxon>
        <taxon>Trichinellida</taxon>
        <taxon>Trichinellidae</taxon>
        <taxon>Trichinella</taxon>
    </lineage>
</organism>
<comment type="caution">
    <text evidence="5">The sequence shown here is derived from an EMBL/GenBank/DDBJ whole genome shotgun (WGS) entry which is preliminary data.</text>
</comment>
<dbReference type="Pfam" id="PF05380">
    <property type="entry name" value="Peptidase_A17"/>
    <property type="match status" value="1"/>
</dbReference>
<dbReference type="Gene3D" id="3.30.70.270">
    <property type="match status" value="1"/>
</dbReference>
<accession>A0A0V0TAH6</accession>
<dbReference type="Pfam" id="PF18701">
    <property type="entry name" value="DUF5641"/>
    <property type="match status" value="1"/>
</dbReference>
<dbReference type="Proteomes" id="UP000055048">
    <property type="component" value="Unassembled WGS sequence"/>
</dbReference>
<feature type="region of interest" description="Disordered" evidence="2">
    <location>
        <begin position="255"/>
        <end position="276"/>
    </location>
</feature>
<keyword evidence="1" id="KW-0479">Metal-binding</keyword>
<dbReference type="GO" id="GO:0042575">
    <property type="term" value="C:DNA polymerase complex"/>
    <property type="evidence" value="ECO:0007669"/>
    <property type="project" value="UniProtKB-ARBA"/>
</dbReference>
<dbReference type="InterPro" id="IPR000477">
    <property type="entry name" value="RT_dom"/>
</dbReference>
<dbReference type="GO" id="GO:0003676">
    <property type="term" value="F:nucleic acid binding"/>
    <property type="evidence" value="ECO:0007669"/>
    <property type="project" value="InterPro"/>
</dbReference>
<dbReference type="Pfam" id="PF00078">
    <property type="entry name" value="RVT_1"/>
    <property type="match status" value="1"/>
</dbReference>
<reference evidence="5 6" key="1">
    <citation type="submission" date="2015-01" db="EMBL/GenBank/DDBJ databases">
        <title>Evolution of Trichinella species and genotypes.</title>
        <authorList>
            <person name="Korhonen P.K."/>
            <person name="Edoardo P."/>
            <person name="Giuseppe L.R."/>
            <person name="Gasser R.B."/>
        </authorList>
    </citation>
    <scope>NUCLEOTIDE SEQUENCE [LARGE SCALE GENOMIC DNA]</scope>
    <source>
        <strain evidence="5">ISS417</strain>
    </source>
</reference>
<keyword evidence="6" id="KW-1185">Reference proteome</keyword>
<dbReference type="STRING" id="144512.A0A0V0TAH6"/>
<feature type="compositionally biased region" description="Basic and acidic residues" evidence="2">
    <location>
        <begin position="260"/>
        <end position="269"/>
    </location>
</feature>
<dbReference type="SUPFAM" id="SSF53098">
    <property type="entry name" value="Ribonuclease H-like"/>
    <property type="match status" value="1"/>
</dbReference>
<evidence type="ECO:0000313" key="5">
    <source>
        <dbReference type="EMBL" id="KRX35962.1"/>
    </source>
</evidence>
<dbReference type="CDD" id="cd01644">
    <property type="entry name" value="RT_pepA17"/>
    <property type="match status" value="1"/>
</dbReference>
<proteinExistence type="predicted"/>
<dbReference type="InterPro" id="IPR043502">
    <property type="entry name" value="DNA/RNA_pol_sf"/>
</dbReference>
<dbReference type="PROSITE" id="PS50158">
    <property type="entry name" value="ZF_CCHC"/>
    <property type="match status" value="1"/>
</dbReference>
<keyword evidence="1" id="KW-0862">Zinc</keyword>
<evidence type="ECO:0000256" key="1">
    <source>
        <dbReference type="PROSITE-ProRule" id="PRU00047"/>
    </source>
</evidence>
<dbReference type="Gene3D" id="3.10.10.10">
    <property type="entry name" value="HIV Type 1 Reverse Transcriptase, subunit A, domain 1"/>
    <property type="match status" value="1"/>
</dbReference>
<evidence type="ECO:0000259" key="3">
    <source>
        <dbReference type="PROSITE" id="PS50158"/>
    </source>
</evidence>
<dbReference type="GO" id="GO:0015074">
    <property type="term" value="P:DNA integration"/>
    <property type="evidence" value="ECO:0007669"/>
    <property type="project" value="InterPro"/>
</dbReference>
<name>A0A0V0TAH6_9BILA</name>
<dbReference type="EMBL" id="JYDJ01000396">
    <property type="protein sequence ID" value="KRX35962.1"/>
    <property type="molecule type" value="Genomic_DNA"/>
</dbReference>
<dbReference type="InterPro" id="IPR008042">
    <property type="entry name" value="Retrotrans_Pao"/>
</dbReference>
<dbReference type="GO" id="GO:0008270">
    <property type="term" value="F:zinc ion binding"/>
    <property type="evidence" value="ECO:0007669"/>
    <property type="project" value="UniProtKB-KW"/>
</dbReference>
<dbReference type="InterPro" id="IPR040676">
    <property type="entry name" value="DUF5641"/>
</dbReference>
<dbReference type="InterPro" id="IPR012337">
    <property type="entry name" value="RNaseH-like_sf"/>
</dbReference>
<dbReference type="Gene3D" id="3.30.420.10">
    <property type="entry name" value="Ribonuclease H-like superfamily/Ribonuclease H"/>
    <property type="match status" value="1"/>
</dbReference>
<dbReference type="InterPro" id="IPR001878">
    <property type="entry name" value="Znf_CCHC"/>
</dbReference>
<evidence type="ECO:0000256" key="2">
    <source>
        <dbReference type="SAM" id="MobiDB-lite"/>
    </source>
</evidence>
<gene>
    <name evidence="5" type="ORF">T05_4336</name>
</gene>
<dbReference type="PANTHER" id="PTHR47331">
    <property type="entry name" value="PHD-TYPE DOMAIN-CONTAINING PROTEIN"/>
    <property type="match status" value="1"/>
</dbReference>
<evidence type="ECO:0000259" key="4">
    <source>
        <dbReference type="PROSITE" id="PS50994"/>
    </source>
</evidence>
<dbReference type="InterPro" id="IPR008737">
    <property type="entry name" value="DUF1758"/>
</dbReference>
<dbReference type="InterPro" id="IPR043128">
    <property type="entry name" value="Rev_trsase/Diguanyl_cyclase"/>
</dbReference>
<feature type="region of interest" description="Disordered" evidence="2">
    <location>
        <begin position="1371"/>
        <end position="1398"/>
    </location>
</feature>
<dbReference type="SUPFAM" id="SSF56672">
    <property type="entry name" value="DNA/RNA polymerases"/>
    <property type="match status" value="1"/>
</dbReference>
<keyword evidence="1" id="KW-0863">Zinc-finger</keyword>
<feature type="domain" description="CCHC-type" evidence="3">
    <location>
        <begin position="213"/>
        <end position="228"/>
    </location>
</feature>
<dbReference type="PROSITE" id="PS50994">
    <property type="entry name" value="INTEGRASE"/>
    <property type="match status" value="1"/>
</dbReference>
<dbReference type="InterPro" id="IPR036397">
    <property type="entry name" value="RNaseH_sf"/>
</dbReference>